<reference evidence="6" key="1">
    <citation type="submission" date="2021-06" db="EMBL/GenBank/DDBJ databases">
        <title>Comparative genomics, transcriptomics and evolutionary studies reveal genomic signatures of adaptation to plant cell wall in hemibiotrophic fungi.</title>
        <authorList>
            <consortium name="DOE Joint Genome Institute"/>
            <person name="Baroncelli R."/>
            <person name="Diaz J.F."/>
            <person name="Benocci T."/>
            <person name="Peng M."/>
            <person name="Battaglia E."/>
            <person name="Haridas S."/>
            <person name="Andreopoulos W."/>
            <person name="Labutti K."/>
            <person name="Pangilinan J."/>
            <person name="Floch G.L."/>
            <person name="Makela M.R."/>
            <person name="Henrissat B."/>
            <person name="Grigoriev I.V."/>
            <person name="Crouch J.A."/>
            <person name="De Vries R.P."/>
            <person name="Sukno S.A."/>
            <person name="Thon M.R."/>
        </authorList>
    </citation>
    <scope>NUCLEOTIDE SEQUENCE</scope>
    <source>
        <strain evidence="6">CBS 125086</strain>
    </source>
</reference>
<dbReference type="PANTHER" id="PTHR43712:SF17">
    <property type="entry name" value="O-METHYLTRANSFERASE"/>
    <property type="match status" value="1"/>
</dbReference>
<name>A0AAD8UYW7_9PEZI</name>
<keyword evidence="1 6" id="KW-0489">Methyltransferase</keyword>
<dbReference type="AlphaFoldDB" id="A0AAD8UYW7"/>
<evidence type="ECO:0000256" key="2">
    <source>
        <dbReference type="ARBA" id="ARBA00022679"/>
    </source>
</evidence>
<keyword evidence="3" id="KW-0949">S-adenosyl-L-methionine</keyword>
<dbReference type="InterPro" id="IPR016461">
    <property type="entry name" value="COMT-like"/>
</dbReference>
<dbReference type="InterPro" id="IPR001077">
    <property type="entry name" value="COMT_C"/>
</dbReference>
<organism evidence="6 7">
    <name type="scientific">Colletotrichum navitas</name>
    <dbReference type="NCBI Taxonomy" id="681940"/>
    <lineage>
        <taxon>Eukaryota</taxon>
        <taxon>Fungi</taxon>
        <taxon>Dikarya</taxon>
        <taxon>Ascomycota</taxon>
        <taxon>Pezizomycotina</taxon>
        <taxon>Sordariomycetes</taxon>
        <taxon>Hypocreomycetidae</taxon>
        <taxon>Glomerellales</taxon>
        <taxon>Glomerellaceae</taxon>
        <taxon>Colletotrichum</taxon>
        <taxon>Colletotrichum graminicola species complex</taxon>
    </lineage>
</organism>
<evidence type="ECO:0000313" key="6">
    <source>
        <dbReference type="EMBL" id="KAK1566271.1"/>
    </source>
</evidence>
<dbReference type="PROSITE" id="PS51683">
    <property type="entry name" value="SAM_OMT_II"/>
    <property type="match status" value="1"/>
</dbReference>
<dbReference type="PANTHER" id="PTHR43712">
    <property type="entry name" value="PUTATIVE (AFU_ORTHOLOGUE AFUA_4G14580)-RELATED"/>
    <property type="match status" value="1"/>
</dbReference>
<sequence>MTTNGGPNRGTEYLRAVKDVTASSFVSEEDRAEALQATYEAVFRLESPWETYTRLYLNIPAVMAGLKVIKDLDLMNKWHEKGNIPMTSVELAELVGGCDSQLLHRFLRLLAANGLLKQVPTEKFKPNQFCVEISNPEFSTVIDFYFLVTRPAFDLLPAHLAERGHKNPIDPNDTPVKELTGHESMWSYLKETPKAGETFNILQKFSTMKEPAWMEMYPHEKLVDESDPNYPLLVDIGGGIGQDILRFYTAYPELASRIYLEDLPEVIADANEKAIIPNNVNKLEYNFFTPQPIKSARAYFMHHIIHDWPDASAQKILEMQKSAMKPGYSRLLIHENVLDGEKSLLGPTSLDITMMVCLAGQERTEKQWLALFDSVGLKVIKFWKKPPGTFNIIEVEVPLSPSY</sequence>
<dbReference type="GeneID" id="85440327"/>
<evidence type="ECO:0000313" key="7">
    <source>
        <dbReference type="Proteomes" id="UP001230504"/>
    </source>
</evidence>
<comment type="caution">
    <text evidence="6">The sequence shown here is derived from an EMBL/GenBank/DDBJ whole genome shotgun (WGS) entry which is preliminary data.</text>
</comment>
<evidence type="ECO:0000256" key="1">
    <source>
        <dbReference type="ARBA" id="ARBA00022603"/>
    </source>
</evidence>
<dbReference type="SUPFAM" id="SSF53335">
    <property type="entry name" value="S-adenosyl-L-methionine-dependent methyltransferases"/>
    <property type="match status" value="1"/>
</dbReference>
<evidence type="ECO:0000259" key="5">
    <source>
        <dbReference type="Pfam" id="PF00891"/>
    </source>
</evidence>
<feature type="active site" description="Proton acceptor" evidence="4">
    <location>
        <position position="306"/>
    </location>
</feature>
<dbReference type="InterPro" id="IPR036388">
    <property type="entry name" value="WH-like_DNA-bd_sf"/>
</dbReference>
<dbReference type="InterPro" id="IPR036390">
    <property type="entry name" value="WH_DNA-bd_sf"/>
</dbReference>
<evidence type="ECO:0000256" key="3">
    <source>
        <dbReference type="ARBA" id="ARBA00022691"/>
    </source>
</evidence>
<dbReference type="Pfam" id="PF00891">
    <property type="entry name" value="Methyltransf_2"/>
    <property type="match status" value="1"/>
</dbReference>
<accession>A0AAD8UYW7</accession>
<keyword evidence="7" id="KW-1185">Reference proteome</keyword>
<dbReference type="GO" id="GO:0032259">
    <property type="term" value="P:methylation"/>
    <property type="evidence" value="ECO:0007669"/>
    <property type="project" value="UniProtKB-KW"/>
</dbReference>
<proteinExistence type="predicted"/>
<dbReference type="EMBL" id="JAHLJV010000149">
    <property type="protein sequence ID" value="KAK1566271.1"/>
    <property type="molecule type" value="Genomic_DNA"/>
</dbReference>
<dbReference type="SUPFAM" id="SSF46785">
    <property type="entry name" value="Winged helix' DNA-binding domain"/>
    <property type="match status" value="1"/>
</dbReference>
<evidence type="ECO:0000256" key="4">
    <source>
        <dbReference type="PIRSR" id="PIRSR005739-1"/>
    </source>
</evidence>
<keyword evidence="2" id="KW-0808">Transferase</keyword>
<dbReference type="PIRSF" id="PIRSF005739">
    <property type="entry name" value="O-mtase"/>
    <property type="match status" value="1"/>
</dbReference>
<dbReference type="Gene3D" id="3.40.50.150">
    <property type="entry name" value="Vaccinia Virus protein VP39"/>
    <property type="match status" value="1"/>
</dbReference>
<gene>
    <name evidence="6" type="ORF">LY79DRAFT_529122</name>
</gene>
<dbReference type="InterPro" id="IPR029063">
    <property type="entry name" value="SAM-dependent_MTases_sf"/>
</dbReference>
<dbReference type="Gene3D" id="1.10.10.10">
    <property type="entry name" value="Winged helix-like DNA-binding domain superfamily/Winged helix DNA-binding domain"/>
    <property type="match status" value="1"/>
</dbReference>
<dbReference type="RefSeq" id="XP_060407457.1">
    <property type="nucleotide sequence ID" value="XM_060556087.1"/>
</dbReference>
<dbReference type="GO" id="GO:0008171">
    <property type="term" value="F:O-methyltransferase activity"/>
    <property type="evidence" value="ECO:0007669"/>
    <property type="project" value="InterPro"/>
</dbReference>
<dbReference type="Proteomes" id="UP001230504">
    <property type="component" value="Unassembled WGS sequence"/>
</dbReference>
<protein>
    <submittedName>
        <fullName evidence="6">S-adenosyl-L-methionine-dependent methyltransferase</fullName>
    </submittedName>
</protein>
<feature type="domain" description="O-methyltransferase C-terminal" evidence="5">
    <location>
        <begin position="230"/>
        <end position="376"/>
    </location>
</feature>